<reference evidence="15" key="1">
    <citation type="submission" date="2015-01" db="EMBL/GenBank/DDBJ databases">
        <title>EvidentialGene: Evidence-directed Construction of Complete mRNA Transcriptomes without Genomes.</title>
        <authorList>
            <person name="Gilbert D.G."/>
        </authorList>
    </citation>
    <scope>NUCLEOTIDE SEQUENCE</scope>
</reference>
<organism evidence="15">
    <name type="scientific">Fundulus heteroclitus</name>
    <name type="common">Killifish</name>
    <name type="synonym">Mummichog</name>
    <dbReference type="NCBI Taxonomy" id="8078"/>
    <lineage>
        <taxon>Eukaryota</taxon>
        <taxon>Metazoa</taxon>
        <taxon>Chordata</taxon>
        <taxon>Craniata</taxon>
        <taxon>Vertebrata</taxon>
        <taxon>Euteleostomi</taxon>
        <taxon>Actinopterygii</taxon>
        <taxon>Neopterygii</taxon>
        <taxon>Teleostei</taxon>
        <taxon>Neoteleostei</taxon>
        <taxon>Acanthomorphata</taxon>
        <taxon>Ovalentaria</taxon>
        <taxon>Atherinomorphae</taxon>
        <taxon>Cyprinodontiformes</taxon>
        <taxon>Fundulidae</taxon>
        <taxon>Fundulus</taxon>
    </lineage>
</organism>
<keyword evidence="6" id="KW-0443">Lipid metabolism</keyword>
<evidence type="ECO:0000256" key="8">
    <source>
        <dbReference type="ARBA" id="ARBA00023264"/>
    </source>
</evidence>
<dbReference type="AlphaFoldDB" id="A0A146UJT1"/>
<keyword evidence="7" id="KW-0594">Phospholipid biosynthesis</keyword>
<dbReference type="PANTHER" id="PTHR10739:SF13">
    <property type="entry name" value="CHOLINE-PHOSPHATE CYTIDYLYLTRANSFERASE"/>
    <property type="match status" value="1"/>
</dbReference>
<sequence length="321" mass="37465">MRELSSVKMSDDQVQVLPAPFHSEDAAVREREACDHEHRVTFEDAKAGRVPAERKIRVYADGIYDVFHAGHARQLMQAKNCLPNVYLIVGVCSGDTTHRLKGRTVNTDEERYENVRHCRYVDEVVTDAPWVLDDAFLELHKIDFVAHDDLPYTAKDSDDIYQHLKDRNMFIPTQRTECISTSDLICRIVRDYDVYVRRNLQRGYTAGELNVGFFKEKKIEIQNQMEKMREKMREYREEAAEFLDKWEEKSKELIHNFICLFDSQAAQRMINSHRDSWLNLKKSIFVNGDDKLATDDSDTDSFHTAFDDEEDLLNSLNDVSL</sequence>
<dbReference type="Pfam" id="PF01467">
    <property type="entry name" value="CTP_transf_like"/>
    <property type="match status" value="1"/>
</dbReference>
<dbReference type="NCBIfam" id="TIGR00125">
    <property type="entry name" value="cyt_tran_rel"/>
    <property type="match status" value="1"/>
</dbReference>
<evidence type="ECO:0000259" key="14">
    <source>
        <dbReference type="Pfam" id="PF01467"/>
    </source>
</evidence>
<evidence type="ECO:0000256" key="2">
    <source>
        <dbReference type="ARBA" id="ARBA00010101"/>
    </source>
</evidence>
<keyword evidence="4 15" id="KW-0808">Transferase</keyword>
<dbReference type="FunFam" id="3.40.50.620:FF:000016">
    <property type="entry name" value="Putative choline-phosphate cytidylyltransferase B"/>
    <property type="match status" value="1"/>
</dbReference>
<comment type="function">
    <text evidence="9">Catalyzes the key rate-limiting step in the CDP-choline pathway for phosphatidylcholine biosynthesis.</text>
</comment>
<evidence type="ECO:0000256" key="12">
    <source>
        <dbReference type="ARBA" id="ARBA00048285"/>
    </source>
</evidence>
<protein>
    <recommendedName>
        <fullName evidence="11">choline-phosphate cytidylyltransferase</fullName>
        <ecNumber evidence="11">2.7.7.15</ecNumber>
    </recommendedName>
</protein>
<name>A0A146UJT1_FUNHE</name>
<dbReference type="EMBL" id="GCES01081105">
    <property type="protein sequence ID" value="JAR05218.1"/>
    <property type="molecule type" value="Transcribed_RNA"/>
</dbReference>
<keyword evidence="5 15" id="KW-0548">Nucleotidyltransferase</keyword>
<dbReference type="InterPro" id="IPR014729">
    <property type="entry name" value="Rossmann-like_a/b/a_fold"/>
</dbReference>
<feature type="domain" description="Cytidyltransferase-like" evidence="14">
    <location>
        <begin position="59"/>
        <end position="186"/>
    </location>
</feature>
<keyword evidence="8" id="KW-1208">Phospholipid metabolism</keyword>
<evidence type="ECO:0000256" key="3">
    <source>
        <dbReference type="ARBA" id="ARBA00022516"/>
    </source>
</evidence>
<dbReference type="InterPro" id="IPR004821">
    <property type="entry name" value="Cyt_trans-like"/>
</dbReference>
<comment type="catalytic activity">
    <reaction evidence="12">
        <text>phosphocholine + CTP + H(+) = CDP-choline + diphosphate</text>
        <dbReference type="Rhea" id="RHEA:18997"/>
        <dbReference type="ChEBI" id="CHEBI:15378"/>
        <dbReference type="ChEBI" id="CHEBI:33019"/>
        <dbReference type="ChEBI" id="CHEBI:37563"/>
        <dbReference type="ChEBI" id="CHEBI:58779"/>
        <dbReference type="ChEBI" id="CHEBI:295975"/>
        <dbReference type="EC" id="2.7.7.15"/>
    </reaction>
    <physiologicalReaction direction="left-to-right" evidence="12">
        <dbReference type="Rhea" id="RHEA:18998"/>
    </physiologicalReaction>
</comment>
<evidence type="ECO:0000256" key="4">
    <source>
        <dbReference type="ARBA" id="ARBA00022679"/>
    </source>
</evidence>
<dbReference type="SUPFAM" id="SSF52374">
    <property type="entry name" value="Nucleotidylyl transferase"/>
    <property type="match status" value="1"/>
</dbReference>
<evidence type="ECO:0000256" key="11">
    <source>
        <dbReference type="ARBA" id="ARBA00026101"/>
    </source>
</evidence>
<evidence type="ECO:0000256" key="1">
    <source>
        <dbReference type="ARBA" id="ARBA00005189"/>
    </source>
</evidence>
<evidence type="ECO:0000256" key="10">
    <source>
        <dbReference type="ARBA" id="ARBA00025706"/>
    </source>
</evidence>
<dbReference type="InterPro" id="IPR041723">
    <property type="entry name" value="CCT"/>
</dbReference>
<dbReference type="EC" id="2.7.7.15" evidence="11"/>
<keyword evidence="13" id="KW-0175">Coiled coil</keyword>
<evidence type="ECO:0000256" key="6">
    <source>
        <dbReference type="ARBA" id="ARBA00023098"/>
    </source>
</evidence>
<proteinExistence type="inferred from homology"/>
<dbReference type="GO" id="GO:0004105">
    <property type="term" value="F:choline-phosphate cytidylyltransferase activity"/>
    <property type="evidence" value="ECO:0007669"/>
    <property type="project" value="UniProtKB-EC"/>
</dbReference>
<evidence type="ECO:0000256" key="5">
    <source>
        <dbReference type="ARBA" id="ARBA00022695"/>
    </source>
</evidence>
<dbReference type="UniPathway" id="UPA00753">
    <property type="reaction ID" value="UER00739"/>
</dbReference>
<keyword evidence="3" id="KW-0444">Lipid biosynthesis</keyword>
<dbReference type="CDD" id="cd02174">
    <property type="entry name" value="CCT"/>
    <property type="match status" value="1"/>
</dbReference>
<dbReference type="GO" id="GO:0031210">
    <property type="term" value="F:phosphatidylcholine binding"/>
    <property type="evidence" value="ECO:0007669"/>
    <property type="project" value="TreeGrafter"/>
</dbReference>
<comment type="similarity">
    <text evidence="2">Belongs to the cytidylyltransferase family.</text>
</comment>
<evidence type="ECO:0000256" key="13">
    <source>
        <dbReference type="SAM" id="Coils"/>
    </source>
</evidence>
<dbReference type="EMBL" id="GCES01081104">
    <property type="protein sequence ID" value="JAR05219.1"/>
    <property type="molecule type" value="Transcribed_RNA"/>
</dbReference>
<comment type="pathway">
    <text evidence="10">Phospholipid metabolism; phosphatidylcholine biosynthesis; phosphatidylcholine from phosphocholine: step 1/2.</text>
</comment>
<comment type="pathway">
    <text evidence="1">Lipid metabolism.</text>
</comment>
<evidence type="ECO:0000256" key="9">
    <source>
        <dbReference type="ARBA" id="ARBA00025501"/>
    </source>
</evidence>
<evidence type="ECO:0000256" key="7">
    <source>
        <dbReference type="ARBA" id="ARBA00023209"/>
    </source>
</evidence>
<dbReference type="InterPro" id="IPR045049">
    <property type="entry name" value="Pcy1-like"/>
</dbReference>
<feature type="coiled-coil region" evidence="13">
    <location>
        <begin position="214"/>
        <end position="245"/>
    </location>
</feature>
<evidence type="ECO:0000313" key="15">
    <source>
        <dbReference type="EMBL" id="JAR05218.1"/>
    </source>
</evidence>
<dbReference type="PANTHER" id="PTHR10739">
    <property type="entry name" value="CYTIDYLYLTRANSFERASE"/>
    <property type="match status" value="1"/>
</dbReference>
<dbReference type="Gene3D" id="3.40.50.620">
    <property type="entry name" value="HUPs"/>
    <property type="match status" value="1"/>
</dbReference>
<accession>A0A146UJT1</accession>